<proteinExistence type="predicted"/>
<dbReference type="RefSeq" id="WP_145851737.1">
    <property type="nucleotide sequence ID" value="NZ_RPFW01000001.1"/>
</dbReference>
<name>A0A6P2CAK8_9ACTN</name>
<keyword evidence="1" id="KW-0812">Transmembrane</keyword>
<dbReference type="EMBL" id="RPFW01000001">
    <property type="protein sequence ID" value="TVZ06981.1"/>
    <property type="molecule type" value="Genomic_DNA"/>
</dbReference>
<evidence type="ECO:0000256" key="1">
    <source>
        <dbReference type="SAM" id="Phobius"/>
    </source>
</evidence>
<protein>
    <recommendedName>
        <fullName evidence="4">DoxX family membrane protein</fullName>
    </recommendedName>
</protein>
<gene>
    <name evidence="2" type="ORF">EAS64_06555</name>
</gene>
<keyword evidence="3" id="KW-1185">Reference proteome</keyword>
<keyword evidence="1" id="KW-1133">Transmembrane helix</keyword>
<evidence type="ECO:0000313" key="2">
    <source>
        <dbReference type="EMBL" id="TVZ06981.1"/>
    </source>
</evidence>
<dbReference type="OrthoDB" id="3267263at2"/>
<organism evidence="2 3">
    <name type="scientific">Trebonia kvetii</name>
    <dbReference type="NCBI Taxonomy" id="2480626"/>
    <lineage>
        <taxon>Bacteria</taxon>
        <taxon>Bacillati</taxon>
        <taxon>Actinomycetota</taxon>
        <taxon>Actinomycetes</taxon>
        <taxon>Streptosporangiales</taxon>
        <taxon>Treboniaceae</taxon>
        <taxon>Trebonia</taxon>
    </lineage>
</organism>
<feature type="transmembrane region" description="Helical" evidence="1">
    <location>
        <begin position="57"/>
        <end position="74"/>
    </location>
</feature>
<comment type="caution">
    <text evidence="2">The sequence shown here is derived from an EMBL/GenBank/DDBJ whole genome shotgun (WGS) entry which is preliminary data.</text>
</comment>
<accession>A0A6P2CAK8</accession>
<dbReference type="AlphaFoldDB" id="A0A6P2CAK8"/>
<keyword evidence="1" id="KW-0472">Membrane</keyword>
<sequence>MGLSIKARHLPPRIATGAFILNSGIGKLSADEETAAKLHGFAAGTYPFLKKMKPRDFTRLLAYTEIGLGTALLIPVVPAFVAGAGLAAFSGGLLGLYAKTPGMRQAGTPLPTEQGTPFAKDVWMTGIGLGLMIDDLTD</sequence>
<reference evidence="2 3" key="1">
    <citation type="submission" date="2018-11" db="EMBL/GenBank/DDBJ databases">
        <title>Trebonia kvetii gen.nov., sp.nov., a novel acidophilic actinobacterium, and proposal of the new actinobacterial family Treboniaceae fam. nov.</title>
        <authorList>
            <person name="Rapoport D."/>
            <person name="Sagova-Mareckova M."/>
            <person name="Sedlacek I."/>
            <person name="Provaznik J."/>
            <person name="Kralova S."/>
            <person name="Pavlinic D."/>
            <person name="Benes V."/>
            <person name="Kopecky J."/>
        </authorList>
    </citation>
    <scope>NUCLEOTIDE SEQUENCE [LARGE SCALE GENOMIC DNA]</scope>
    <source>
        <strain evidence="2 3">15Tr583</strain>
    </source>
</reference>
<evidence type="ECO:0000313" key="3">
    <source>
        <dbReference type="Proteomes" id="UP000460272"/>
    </source>
</evidence>
<dbReference type="Proteomes" id="UP000460272">
    <property type="component" value="Unassembled WGS sequence"/>
</dbReference>
<evidence type="ECO:0008006" key="4">
    <source>
        <dbReference type="Google" id="ProtNLM"/>
    </source>
</evidence>